<dbReference type="Proteomes" id="UP000678374">
    <property type="component" value="Unassembled WGS sequence"/>
</dbReference>
<feature type="binding site" description="covalent" evidence="8">
    <location>
        <position position="48"/>
    </location>
    <ligand>
        <name>heme c</name>
        <dbReference type="ChEBI" id="CHEBI:61717"/>
        <label>1</label>
    </ligand>
</feature>
<reference evidence="12" key="1">
    <citation type="submission" date="2021-04" db="EMBL/GenBank/DDBJ databases">
        <title>The genome sequence of Ideonella sp. 4Y11.</title>
        <authorList>
            <person name="Liu Y."/>
        </authorList>
    </citation>
    <scope>NUCLEOTIDE SEQUENCE</scope>
    <source>
        <strain evidence="12">4Y11</strain>
    </source>
</reference>
<name>A0A941BHL9_9BURK</name>
<comment type="subcellular location">
    <subcellularLocation>
        <location evidence="1">Periplasm</location>
    </subcellularLocation>
</comment>
<evidence type="ECO:0000256" key="1">
    <source>
        <dbReference type="ARBA" id="ARBA00004418"/>
    </source>
</evidence>
<dbReference type="GO" id="GO:0042597">
    <property type="term" value="C:periplasmic space"/>
    <property type="evidence" value="ECO:0007669"/>
    <property type="project" value="UniProtKB-SubCell"/>
</dbReference>
<feature type="binding site" description="covalent" evidence="8">
    <location>
        <position position="150"/>
    </location>
    <ligand>
        <name>heme c</name>
        <dbReference type="ChEBI" id="CHEBI:61717"/>
        <label>2</label>
    </ligand>
</feature>
<dbReference type="SUPFAM" id="SSF46626">
    <property type="entry name" value="Cytochrome c"/>
    <property type="match status" value="2"/>
</dbReference>
<feature type="chain" id="PRO_5037507418" evidence="10">
    <location>
        <begin position="29"/>
        <end position="212"/>
    </location>
</feature>
<evidence type="ECO:0000256" key="7">
    <source>
        <dbReference type="ARBA" id="ARBA00023004"/>
    </source>
</evidence>
<feature type="binding site" description="axial binding residue" evidence="9">
    <location>
        <position position="49"/>
    </location>
    <ligand>
        <name>heme c</name>
        <dbReference type="ChEBI" id="CHEBI:61717"/>
        <label>1</label>
    </ligand>
    <ligandPart>
        <name>Fe</name>
        <dbReference type="ChEBI" id="CHEBI:18248"/>
    </ligandPart>
</feature>
<gene>
    <name evidence="12" type="ORF">KAK06_18975</name>
</gene>
<proteinExistence type="predicted"/>
<keyword evidence="3 8" id="KW-0349">Heme</keyword>
<feature type="binding site" description="axial binding residue" evidence="9">
    <location>
        <position position="92"/>
    </location>
    <ligand>
        <name>heme c</name>
        <dbReference type="ChEBI" id="CHEBI:61717"/>
        <label>1</label>
    </ligand>
    <ligandPart>
        <name>Fe</name>
        <dbReference type="ChEBI" id="CHEBI:18248"/>
    </ligandPart>
</feature>
<dbReference type="PIRSF" id="PIRSF000005">
    <property type="entry name" value="Cytochrome_c4"/>
    <property type="match status" value="1"/>
</dbReference>
<dbReference type="InterPro" id="IPR024167">
    <property type="entry name" value="Cytochrome_c4-like"/>
</dbReference>
<organism evidence="12 13">
    <name type="scientific">Ideonella aquatica</name>
    <dbReference type="NCBI Taxonomy" id="2824119"/>
    <lineage>
        <taxon>Bacteria</taxon>
        <taxon>Pseudomonadati</taxon>
        <taxon>Pseudomonadota</taxon>
        <taxon>Betaproteobacteria</taxon>
        <taxon>Burkholderiales</taxon>
        <taxon>Sphaerotilaceae</taxon>
        <taxon>Ideonella</taxon>
    </lineage>
</organism>
<protein>
    <submittedName>
        <fullName evidence="12">C-type cytochrome</fullName>
    </submittedName>
</protein>
<feature type="domain" description="Cytochrome c" evidence="11">
    <location>
        <begin position="126"/>
        <end position="212"/>
    </location>
</feature>
<dbReference type="AlphaFoldDB" id="A0A941BHL9"/>
<dbReference type="Gene3D" id="1.10.760.10">
    <property type="entry name" value="Cytochrome c-like domain"/>
    <property type="match status" value="2"/>
</dbReference>
<comment type="PTM">
    <text evidence="8">Binds 2 heme c groups covalently per subunit.</text>
</comment>
<dbReference type="GO" id="GO:0005506">
    <property type="term" value="F:iron ion binding"/>
    <property type="evidence" value="ECO:0007669"/>
    <property type="project" value="InterPro"/>
</dbReference>
<keyword evidence="6" id="KW-0249">Electron transport</keyword>
<keyword evidence="10" id="KW-0732">Signal</keyword>
<evidence type="ECO:0000313" key="13">
    <source>
        <dbReference type="Proteomes" id="UP000678374"/>
    </source>
</evidence>
<evidence type="ECO:0000256" key="3">
    <source>
        <dbReference type="ARBA" id="ARBA00022617"/>
    </source>
</evidence>
<evidence type="ECO:0000256" key="8">
    <source>
        <dbReference type="PIRSR" id="PIRSR000005-1"/>
    </source>
</evidence>
<comment type="caution">
    <text evidence="12">The sequence shown here is derived from an EMBL/GenBank/DDBJ whole genome shotgun (WGS) entry which is preliminary data.</text>
</comment>
<dbReference type="GO" id="GO:0009055">
    <property type="term" value="F:electron transfer activity"/>
    <property type="evidence" value="ECO:0007669"/>
    <property type="project" value="InterPro"/>
</dbReference>
<dbReference type="RefSeq" id="WP_210803720.1">
    <property type="nucleotide sequence ID" value="NZ_JAGQDE010000021.1"/>
</dbReference>
<feature type="signal peptide" evidence="10">
    <location>
        <begin position="1"/>
        <end position="28"/>
    </location>
</feature>
<keyword evidence="5" id="KW-0574">Periplasm</keyword>
<evidence type="ECO:0000259" key="11">
    <source>
        <dbReference type="PROSITE" id="PS51007"/>
    </source>
</evidence>
<feature type="domain" description="Cytochrome c" evidence="11">
    <location>
        <begin position="29"/>
        <end position="115"/>
    </location>
</feature>
<feature type="binding site" description="covalent" evidence="8">
    <location>
        <position position="45"/>
    </location>
    <ligand>
        <name>heme c</name>
        <dbReference type="ChEBI" id="CHEBI:61717"/>
        <label>1</label>
    </ligand>
</feature>
<dbReference type="GO" id="GO:0020037">
    <property type="term" value="F:heme binding"/>
    <property type="evidence" value="ECO:0007669"/>
    <property type="project" value="InterPro"/>
</dbReference>
<evidence type="ECO:0000256" key="5">
    <source>
        <dbReference type="ARBA" id="ARBA00022764"/>
    </source>
</evidence>
<evidence type="ECO:0000256" key="9">
    <source>
        <dbReference type="PIRSR" id="PIRSR000005-2"/>
    </source>
</evidence>
<keyword evidence="2" id="KW-0813">Transport</keyword>
<dbReference type="PANTHER" id="PTHR33751">
    <property type="entry name" value="CBB3-TYPE CYTOCHROME C OXIDASE SUBUNIT FIXP"/>
    <property type="match status" value="1"/>
</dbReference>
<dbReference type="PANTHER" id="PTHR33751:SF9">
    <property type="entry name" value="CYTOCHROME C4"/>
    <property type="match status" value="1"/>
</dbReference>
<keyword evidence="7 9" id="KW-0408">Iron</keyword>
<feature type="binding site" description="axial binding residue" evidence="9">
    <location>
        <position position="190"/>
    </location>
    <ligand>
        <name>heme c</name>
        <dbReference type="ChEBI" id="CHEBI:61717"/>
        <label>2</label>
    </ligand>
    <ligandPart>
        <name>Fe</name>
        <dbReference type="ChEBI" id="CHEBI:18248"/>
    </ligandPart>
</feature>
<dbReference type="PROSITE" id="PS51007">
    <property type="entry name" value="CYTC"/>
    <property type="match status" value="2"/>
</dbReference>
<sequence>MPVFPIRSSARRALGAALLGLAAVAASAQDMSGGTDIARRAIHVCAACHGEGGRSASAAYPSLAGQPAQYTARQLKDFRAQQRAEADNKAYMWGVSALLDDDTIQALAEYYAVQAPAPGRARGPDRLLKEGRRLFEDGVPGSGIRACAGCHGERAEGAAGFPRLAGQHADYLERQLKGFSTRLRPHGVLMRAETAGMTAQQMRAVAAYLQSL</sequence>
<dbReference type="Pfam" id="PF00034">
    <property type="entry name" value="Cytochrom_C"/>
    <property type="match status" value="2"/>
</dbReference>
<dbReference type="EMBL" id="JAGQDE010000021">
    <property type="protein sequence ID" value="MBQ0961046.1"/>
    <property type="molecule type" value="Genomic_DNA"/>
</dbReference>
<keyword evidence="13" id="KW-1185">Reference proteome</keyword>
<feature type="binding site" description="covalent" evidence="8">
    <location>
        <position position="147"/>
    </location>
    <ligand>
        <name>heme c</name>
        <dbReference type="ChEBI" id="CHEBI:61717"/>
        <label>2</label>
    </ligand>
</feature>
<feature type="binding site" description="axial binding residue" evidence="9">
    <location>
        <position position="151"/>
    </location>
    <ligand>
        <name>heme c</name>
        <dbReference type="ChEBI" id="CHEBI:61717"/>
        <label>2</label>
    </ligand>
    <ligandPart>
        <name>Fe</name>
        <dbReference type="ChEBI" id="CHEBI:18248"/>
    </ligandPart>
</feature>
<evidence type="ECO:0000313" key="12">
    <source>
        <dbReference type="EMBL" id="MBQ0961046.1"/>
    </source>
</evidence>
<dbReference type="InterPro" id="IPR009056">
    <property type="entry name" value="Cyt_c-like_dom"/>
</dbReference>
<accession>A0A941BHL9</accession>
<dbReference type="InterPro" id="IPR050597">
    <property type="entry name" value="Cytochrome_c_Oxidase_Subunit"/>
</dbReference>
<evidence type="ECO:0000256" key="4">
    <source>
        <dbReference type="ARBA" id="ARBA00022723"/>
    </source>
</evidence>
<evidence type="ECO:0000256" key="10">
    <source>
        <dbReference type="SAM" id="SignalP"/>
    </source>
</evidence>
<evidence type="ECO:0000256" key="6">
    <source>
        <dbReference type="ARBA" id="ARBA00022982"/>
    </source>
</evidence>
<evidence type="ECO:0000256" key="2">
    <source>
        <dbReference type="ARBA" id="ARBA00022448"/>
    </source>
</evidence>
<dbReference type="InterPro" id="IPR036909">
    <property type="entry name" value="Cyt_c-like_dom_sf"/>
</dbReference>
<keyword evidence="4 9" id="KW-0479">Metal-binding</keyword>